<dbReference type="GO" id="GO:0016787">
    <property type="term" value="F:hydrolase activity"/>
    <property type="evidence" value="ECO:0007669"/>
    <property type="project" value="UniProtKB-KW"/>
</dbReference>
<dbReference type="Pfam" id="PF12697">
    <property type="entry name" value="Abhydrolase_6"/>
    <property type="match status" value="1"/>
</dbReference>
<dbReference type="PANTHER" id="PTHR43798:SF31">
    <property type="entry name" value="AB HYDROLASE SUPERFAMILY PROTEIN YCLE"/>
    <property type="match status" value="1"/>
</dbReference>
<dbReference type="PANTHER" id="PTHR43798">
    <property type="entry name" value="MONOACYLGLYCEROL LIPASE"/>
    <property type="match status" value="1"/>
</dbReference>
<keyword evidence="5" id="KW-1185">Reference proteome</keyword>
<protein>
    <submittedName>
        <fullName evidence="4">Alpha/beta hydrolase</fullName>
    </submittedName>
</protein>
<dbReference type="Proteomes" id="UP001260072">
    <property type="component" value="Unassembled WGS sequence"/>
</dbReference>
<gene>
    <name evidence="4" type="ORF">RH861_09355</name>
</gene>
<accession>A0ABU1FLV1</accession>
<proteinExistence type="predicted"/>
<evidence type="ECO:0000313" key="5">
    <source>
        <dbReference type="Proteomes" id="UP001260072"/>
    </source>
</evidence>
<keyword evidence="1 4" id="KW-0378">Hydrolase</keyword>
<feature type="region of interest" description="Disordered" evidence="2">
    <location>
        <begin position="1"/>
        <end position="25"/>
    </location>
</feature>
<dbReference type="SUPFAM" id="SSF53474">
    <property type="entry name" value="alpha/beta-Hydrolases"/>
    <property type="match status" value="1"/>
</dbReference>
<reference evidence="5" key="1">
    <citation type="submission" date="2023-07" db="EMBL/GenBank/DDBJ databases">
        <title>Description of three actinobacteria isolated from air of manufacturing shop in a pharmaceutical factory.</title>
        <authorList>
            <person name="Zhang D.-F."/>
        </authorList>
    </citation>
    <scope>NUCLEOTIDE SEQUENCE [LARGE SCALE GENOMIC DNA]</scope>
    <source>
        <strain evidence="5">CCTCC AB 2011122</strain>
    </source>
</reference>
<evidence type="ECO:0000259" key="3">
    <source>
        <dbReference type="Pfam" id="PF12697"/>
    </source>
</evidence>
<organism evidence="4 5">
    <name type="scientific">Agromyces indicus</name>
    <dbReference type="NCBI Taxonomy" id="758919"/>
    <lineage>
        <taxon>Bacteria</taxon>
        <taxon>Bacillati</taxon>
        <taxon>Actinomycetota</taxon>
        <taxon>Actinomycetes</taxon>
        <taxon>Micrococcales</taxon>
        <taxon>Microbacteriaceae</taxon>
        <taxon>Agromyces</taxon>
    </lineage>
</organism>
<dbReference type="InterPro" id="IPR000073">
    <property type="entry name" value="AB_hydrolase_1"/>
</dbReference>
<feature type="domain" description="AB hydrolase-1" evidence="3">
    <location>
        <begin position="50"/>
        <end position="261"/>
    </location>
</feature>
<evidence type="ECO:0000256" key="2">
    <source>
        <dbReference type="SAM" id="MobiDB-lite"/>
    </source>
</evidence>
<dbReference type="RefSeq" id="WP_310520749.1">
    <property type="nucleotide sequence ID" value="NZ_BAABBS010000002.1"/>
</dbReference>
<sequence length="277" mass="30014">MPGDAARRAGTREGARSNDPPGTVHEAYRVNGRQYGMHRSGGAEVAATSVLLVHGIGMTHASLATVQGRIPPSVRTWNVDLAGFGDTERPARATSVEEYAEDLAELLDRLDGWPVVAAGHSMGTQIVLELARLRSDGVRHVVMVGPVVDVERRSVRQQALDLLRDTLGEPMPVNALVVRDYFRGGVRWYLKVLREMMRYPTLERMPGCTVPATVVRGERDPIAREAWCRRLVAENGAEARLVSVAGDHHVVPRTSPDRLAAELVRLAGGPAADVGGS</sequence>
<dbReference type="InterPro" id="IPR029058">
    <property type="entry name" value="AB_hydrolase_fold"/>
</dbReference>
<dbReference type="EMBL" id="JAVKGS010000002">
    <property type="protein sequence ID" value="MDR5692265.1"/>
    <property type="molecule type" value="Genomic_DNA"/>
</dbReference>
<evidence type="ECO:0000256" key="1">
    <source>
        <dbReference type="ARBA" id="ARBA00022801"/>
    </source>
</evidence>
<comment type="caution">
    <text evidence="4">The sequence shown here is derived from an EMBL/GenBank/DDBJ whole genome shotgun (WGS) entry which is preliminary data.</text>
</comment>
<dbReference type="Gene3D" id="3.40.50.1820">
    <property type="entry name" value="alpha/beta hydrolase"/>
    <property type="match status" value="1"/>
</dbReference>
<feature type="compositionally biased region" description="Basic and acidic residues" evidence="2">
    <location>
        <begin position="1"/>
        <end position="16"/>
    </location>
</feature>
<name>A0ABU1FLV1_9MICO</name>
<evidence type="ECO:0000313" key="4">
    <source>
        <dbReference type="EMBL" id="MDR5692265.1"/>
    </source>
</evidence>
<dbReference type="InterPro" id="IPR050266">
    <property type="entry name" value="AB_hydrolase_sf"/>
</dbReference>